<dbReference type="EMBL" id="CADIKZ010000020">
    <property type="protein sequence ID" value="CAB3915962.1"/>
    <property type="molecule type" value="Genomic_DNA"/>
</dbReference>
<dbReference type="Proteomes" id="UP000494203">
    <property type="component" value="Unassembled WGS sequence"/>
</dbReference>
<reference evidence="1 2" key="1">
    <citation type="submission" date="2020-04" db="EMBL/GenBank/DDBJ databases">
        <authorList>
            <person name="De Canck E."/>
        </authorList>
    </citation>
    <scope>NUCLEOTIDE SEQUENCE [LARGE SCALE GENOMIC DNA]</scope>
    <source>
        <strain evidence="1 2">LMG 26788</strain>
    </source>
</reference>
<evidence type="ECO:0000313" key="2">
    <source>
        <dbReference type="Proteomes" id="UP000494203"/>
    </source>
</evidence>
<accession>A0A6S7ELD7</accession>
<protein>
    <submittedName>
        <fullName evidence="1">Uncharacterized protein</fullName>
    </submittedName>
</protein>
<dbReference type="AlphaFoldDB" id="A0A6S7ELD7"/>
<gene>
    <name evidence="1" type="ORF">LMG26788_05063</name>
</gene>
<name>A0A6S7ELD7_9BURK</name>
<keyword evidence="2" id="KW-1185">Reference proteome</keyword>
<sequence>MVVPLMVGASLVPEIVTVMTWVALPPWPSSTVTVMVSVTCWPSASAWTLSLPLSST</sequence>
<organism evidence="1 2">
    <name type="scientific">Achromobacter pulmonis</name>
    <dbReference type="NCBI Taxonomy" id="1389932"/>
    <lineage>
        <taxon>Bacteria</taxon>
        <taxon>Pseudomonadati</taxon>
        <taxon>Pseudomonadota</taxon>
        <taxon>Betaproteobacteria</taxon>
        <taxon>Burkholderiales</taxon>
        <taxon>Alcaligenaceae</taxon>
        <taxon>Achromobacter</taxon>
    </lineage>
</organism>
<evidence type="ECO:0000313" key="1">
    <source>
        <dbReference type="EMBL" id="CAB3915962.1"/>
    </source>
</evidence>
<proteinExistence type="predicted"/>